<comment type="caution">
    <text evidence="2">The sequence shown here is derived from an EMBL/GenBank/DDBJ whole genome shotgun (WGS) entry which is preliminary data.</text>
</comment>
<feature type="region of interest" description="Disordered" evidence="1">
    <location>
        <begin position="56"/>
        <end position="84"/>
    </location>
</feature>
<name>A0ABQ8WDT9_PENCH</name>
<evidence type="ECO:0000313" key="3">
    <source>
        <dbReference type="Proteomes" id="UP001220256"/>
    </source>
</evidence>
<evidence type="ECO:0000256" key="1">
    <source>
        <dbReference type="SAM" id="MobiDB-lite"/>
    </source>
</evidence>
<keyword evidence="3" id="KW-1185">Reference proteome</keyword>
<dbReference type="EMBL" id="JAPVEB010000004">
    <property type="protein sequence ID" value="KAJ5264802.1"/>
    <property type="molecule type" value="Genomic_DNA"/>
</dbReference>
<accession>A0ABQ8WDT9</accession>
<organism evidence="2 3">
    <name type="scientific">Penicillium chrysogenum</name>
    <name type="common">Penicillium notatum</name>
    <dbReference type="NCBI Taxonomy" id="5076"/>
    <lineage>
        <taxon>Eukaryota</taxon>
        <taxon>Fungi</taxon>
        <taxon>Dikarya</taxon>
        <taxon>Ascomycota</taxon>
        <taxon>Pezizomycotina</taxon>
        <taxon>Eurotiomycetes</taxon>
        <taxon>Eurotiomycetidae</taxon>
        <taxon>Eurotiales</taxon>
        <taxon>Aspergillaceae</taxon>
        <taxon>Penicillium</taxon>
        <taxon>Penicillium chrysogenum species complex</taxon>
    </lineage>
</organism>
<reference evidence="2 3" key="1">
    <citation type="journal article" date="2023" name="IMA Fungus">
        <title>Comparative genomic study of the Penicillium genus elucidates a diverse pangenome and 15 lateral gene transfer events.</title>
        <authorList>
            <person name="Petersen C."/>
            <person name="Sorensen T."/>
            <person name="Nielsen M.R."/>
            <person name="Sondergaard T.E."/>
            <person name="Sorensen J.L."/>
            <person name="Fitzpatrick D.A."/>
            <person name="Frisvad J.C."/>
            <person name="Nielsen K.L."/>
        </authorList>
    </citation>
    <scope>NUCLEOTIDE SEQUENCE [LARGE SCALE GENOMIC DNA]</scope>
    <source>
        <strain evidence="2 3">IBT 3361</strain>
    </source>
</reference>
<gene>
    <name evidence="2" type="ORF">N7505_007595</name>
</gene>
<sequence>MIIWLSGKKRYGYMAIYLTTEADVQALLSRRIVHVRGEAAFSDRFYERQRPLRCRKVNSKTGAQTPRPAASARAMRPMDSPRDI</sequence>
<feature type="compositionally biased region" description="Low complexity" evidence="1">
    <location>
        <begin position="66"/>
        <end position="78"/>
    </location>
</feature>
<evidence type="ECO:0000313" key="2">
    <source>
        <dbReference type="EMBL" id="KAJ5264802.1"/>
    </source>
</evidence>
<protein>
    <submittedName>
        <fullName evidence="2">Uncharacterized protein</fullName>
    </submittedName>
</protein>
<dbReference type="Proteomes" id="UP001220256">
    <property type="component" value="Unassembled WGS sequence"/>
</dbReference>
<proteinExistence type="predicted"/>